<evidence type="ECO:0000313" key="12">
    <source>
        <dbReference type="EMBL" id="CCK78049.1"/>
    </source>
</evidence>
<dbReference type="PROSITE" id="PS50903">
    <property type="entry name" value="RUBREDOXIN_LIKE"/>
    <property type="match status" value="1"/>
</dbReference>
<dbReference type="HOGENOM" id="CLU_128747_1_1_6"/>
<evidence type="ECO:0000259" key="11">
    <source>
        <dbReference type="PROSITE" id="PS50903"/>
    </source>
</evidence>
<evidence type="ECO:0000256" key="7">
    <source>
        <dbReference type="ARBA" id="ARBA00022982"/>
    </source>
</evidence>
<organism evidence="12 13">
    <name type="scientific">Oleispira antarctica RB-8</name>
    <dbReference type="NCBI Taxonomy" id="698738"/>
    <lineage>
        <taxon>Bacteria</taxon>
        <taxon>Pseudomonadati</taxon>
        <taxon>Pseudomonadota</taxon>
        <taxon>Gammaproteobacteria</taxon>
        <taxon>Oceanospirillales</taxon>
        <taxon>Oceanospirillaceae</taxon>
        <taxon>Oleispira</taxon>
    </lineage>
</organism>
<dbReference type="Proteomes" id="UP000032749">
    <property type="component" value="Chromosome"/>
</dbReference>
<sequence length="54" mass="6015">MKKWECVVCGWVYDEEEGCPEEGLAPGTAWADVPDDFICPDCGVGKDDFEMVEI</sequence>
<dbReference type="SUPFAM" id="SSF57802">
    <property type="entry name" value="Rubredoxin-like"/>
    <property type="match status" value="1"/>
</dbReference>
<evidence type="ECO:0000256" key="3">
    <source>
        <dbReference type="ARBA" id="ARBA00005337"/>
    </source>
</evidence>
<dbReference type="PIRSF" id="PIRSF000071">
    <property type="entry name" value="Rubredoxin"/>
    <property type="match status" value="1"/>
</dbReference>
<evidence type="ECO:0000256" key="6">
    <source>
        <dbReference type="ARBA" id="ARBA00022723"/>
    </source>
</evidence>
<dbReference type="InterPro" id="IPR024934">
    <property type="entry name" value="Rubredoxin-like_dom"/>
</dbReference>
<evidence type="ECO:0000256" key="4">
    <source>
        <dbReference type="ARBA" id="ARBA00022448"/>
    </source>
</evidence>
<keyword evidence="8 9" id="KW-0408">Iron</keyword>
<evidence type="ECO:0000256" key="1">
    <source>
        <dbReference type="ARBA" id="ARBA00002792"/>
    </source>
</evidence>
<evidence type="ECO:0000256" key="9">
    <source>
        <dbReference type="PIRNR" id="PIRNR000071"/>
    </source>
</evidence>
<dbReference type="FunFam" id="2.20.28.10:FF:000001">
    <property type="entry name" value="Rubredoxin"/>
    <property type="match status" value="1"/>
</dbReference>
<comment type="function">
    <text evidence="1">Involved in the hydrocarbon hydroxylating system, which transfers electrons from NADH to rubredoxin reductase and then through rubredoxin to alkane 1 monooxygenase.</text>
</comment>
<evidence type="ECO:0000256" key="8">
    <source>
        <dbReference type="ARBA" id="ARBA00023004"/>
    </source>
</evidence>
<feature type="domain" description="Rubredoxin-like" evidence="11">
    <location>
        <begin position="1"/>
        <end position="52"/>
    </location>
</feature>
<name>R4YVE3_OLEAN</name>
<dbReference type="PANTHER" id="PTHR47627">
    <property type="entry name" value="RUBREDOXIN"/>
    <property type="match status" value="1"/>
</dbReference>
<accession>R4YVE3</accession>
<dbReference type="PATRIC" id="fig|698738.3.peg.4031"/>
<gene>
    <name evidence="12" type="primary">rubA</name>
    <name evidence="12" type="ORF">OLEAN_C38730</name>
</gene>
<dbReference type="GO" id="GO:0043448">
    <property type="term" value="P:alkane catabolic process"/>
    <property type="evidence" value="ECO:0007669"/>
    <property type="project" value="TreeGrafter"/>
</dbReference>
<dbReference type="GO" id="GO:0005506">
    <property type="term" value="F:iron ion binding"/>
    <property type="evidence" value="ECO:0007669"/>
    <property type="project" value="InterPro"/>
</dbReference>
<keyword evidence="5" id="KW-0963">Cytoplasm</keyword>
<dbReference type="STRING" id="698738.OLEAN_C38730"/>
<feature type="binding site" evidence="10">
    <location>
        <position position="39"/>
    </location>
    <ligand>
        <name>Fe cation</name>
        <dbReference type="ChEBI" id="CHEBI:24875"/>
    </ligand>
</feature>
<evidence type="ECO:0000256" key="10">
    <source>
        <dbReference type="PIRSR" id="PIRSR000071-1"/>
    </source>
</evidence>
<keyword evidence="6 9" id="KW-0479">Metal-binding</keyword>
<comment type="similarity">
    <text evidence="3 9">Belongs to the rubredoxin family.</text>
</comment>
<dbReference type="OrthoDB" id="9800607at2"/>
<keyword evidence="13" id="KW-1185">Reference proteome</keyword>
<dbReference type="PRINTS" id="PR00163">
    <property type="entry name" value="RUBREDOXIN"/>
</dbReference>
<dbReference type="EMBL" id="FO203512">
    <property type="protein sequence ID" value="CCK78049.1"/>
    <property type="molecule type" value="Genomic_DNA"/>
</dbReference>
<feature type="binding site" evidence="10">
    <location>
        <position position="6"/>
    </location>
    <ligand>
        <name>Fe cation</name>
        <dbReference type="ChEBI" id="CHEBI:24875"/>
    </ligand>
</feature>
<dbReference type="Pfam" id="PF00301">
    <property type="entry name" value="Rubredoxin"/>
    <property type="match status" value="1"/>
</dbReference>
<evidence type="ECO:0000256" key="5">
    <source>
        <dbReference type="ARBA" id="ARBA00022490"/>
    </source>
</evidence>
<dbReference type="InterPro" id="IPR050526">
    <property type="entry name" value="Rubredoxin_ET"/>
</dbReference>
<dbReference type="GO" id="GO:0016491">
    <property type="term" value="F:oxidoreductase activity"/>
    <property type="evidence" value="ECO:0007669"/>
    <property type="project" value="UniProtKB-KW"/>
</dbReference>
<feature type="binding site" evidence="10">
    <location>
        <position position="9"/>
    </location>
    <ligand>
        <name>Fe cation</name>
        <dbReference type="ChEBI" id="CHEBI:24875"/>
    </ligand>
</feature>
<dbReference type="InterPro" id="IPR024922">
    <property type="entry name" value="Rubredoxin"/>
</dbReference>
<dbReference type="CDD" id="cd00730">
    <property type="entry name" value="rubredoxin"/>
    <property type="match status" value="1"/>
</dbReference>
<dbReference type="PANTHER" id="PTHR47627:SF1">
    <property type="entry name" value="RUBREDOXIN-1-RELATED"/>
    <property type="match status" value="1"/>
</dbReference>
<keyword evidence="12" id="KW-0560">Oxidoreductase</keyword>
<evidence type="ECO:0000256" key="2">
    <source>
        <dbReference type="ARBA" id="ARBA00004933"/>
    </source>
</evidence>
<dbReference type="GO" id="GO:0009055">
    <property type="term" value="F:electron transfer activity"/>
    <property type="evidence" value="ECO:0007669"/>
    <property type="project" value="InterPro"/>
</dbReference>
<dbReference type="AlphaFoldDB" id="R4YVE3"/>
<protein>
    <recommendedName>
        <fullName evidence="9">Rubredoxin</fullName>
    </recommendedName>
</protein>
<comment type="cofactor">
    <cofactor evidence="9 10">
        <name>Fe(3+)</name>
        <dbReference type="ChEBI" id="CHEBI:29034"/>
    </cofactor>
    <text evidence="9 10">Binds 1 Fe(3+) ion per subunit.</text>
</comment>
<feature type="binding site" evidence="10">
    <location>
        <position position="42"/>
    </location>
    <ligand>
        <name>Fe cation</name>
        <dbReference type="ChEBI" id="CHEBI:24875"/>
    </ligand>
</feature>
<dbReference type="InterPro" id="IPR024935">
    <property type="entry name" value="Rubredoxin_dom"/>
</dbReference>
<evidence type="ECO:0000313" key="13">
    <source>
        <dbReference type="Proteomes" id="UP000032749"/>
    </source>
</evidence>
<dbReference type="Gene3D" id="2.20.28.10">
    <property type="match status" value="1"/>
</dbReference>
<keyword evidence="4 9" id="KW-0813">Transport</keyword>
<comment type="pathway">
    <text evidence="2">Hydrocarbon metabolism; alkane degradation.</text>
</comment>
<reference evidence="12 13" key="1">
    <citation type="journal article" date="2013" name="Nat. Commun.">
        <title>Genome sequence and functional genomic analysis of the oil-degrading bacterium Oleispira antarctica.</title>
        <authorList>
            <person name="Kube M."/>
            <person name="Chernikova T.N."/>
            <person name="Al-Ramahi Y."/>
            <person name="Beloqui A."/>
            <person name="Lopez-Cortez N."/>
            <person name="Guazzaroni M.E."/>
            <person name="Heipieper H.J."/>
            <person name="Klages S."/>
            <person name="Kotsyurbenko O.R."/>
            <person name="Langer I."/>
            <person name="Nechitaylo T.Y."/>
            <person name="Lunsdorf H."/>
            <person name="Fernandez M."/>
            <person name="Juarez S."/>
            <person name="Ciordia S."/>
            <person name="Singer A."/>
            <person name="Kagan O."/>
            <person name="Egorova O."/>
            <person name="Petit P.A."/>
            <person name="Stogios P."/>
            <person name="Kim Y."/>
            <person name="Tchigvintsev A."/>
            <person name="Flick R."/>
            <person name="Denaro R."/>
            <person name="Genovese M."/>
            <person name="Albar J.P."/>
            <person name="Reva O.N."/>
            <person name="Martinez-Gomariz M."/>
            <person name="Tran H."/>
            <person name="Ferrer M."/>
            <person name="Savchenko A."/>
            <person name="Yakunin A.F."/>
            <person name="Yakimov M.M."/>
            <person name="Golyshina O.V."/>
            <person name="Reinhardt R."/>
            <person name="Golyshin P.N."/>
        </authorList>
    </citation>
    <scope>NUCLEOTIDE SEQUENCE [LARGE SCALE GENOMIC DNA]</scope>
</reference>
<dbReference type="KEGG" id="oai:OLEAN_C38730"/>
<proteinExistence type="inferred from homology"/>
<keyword evidence="7 9" id="KW-0249">Electron transport</keyword>